<dbReference type="GeneID" id="4707155"/>
<sequence>MKLFSTLALLVSAVAATPVTTHTSRDAEPSKPFYLKTSGAANAKHNDLYVYAYHTGAGFNDAVLTPDVKSASKASLNGTYVQFDLNTPFPWGMYTPGVTNYAQWAQVGINTGYGDEDFSINQDGLQWSEEKGFGGWLVCDWYHGAPQLFYIYRYYEPVIPSSCDAVKLQVEYL</sequence>
<protein>
    <recommendedName>
        <fullName evidence="2">DUF7907 domain-containing protein</fullName>
    </recommendedName>
</protein>
<keyword evidence="1" id="KW-0732">Signal</keyword>
<dbReference type="RefSeq" id="XP_001274840.1">
    <property type="nucleotide sequence ID" value="XM_001274839.1"/>
</dbReference>
<name>A1C990_ASPCL</name>
<keyword evidence="4" id="KW-1185">Reference proteome</keyword>
<dbReference type="OMA" id="WEPIVIN"/>
<evidence type="ECO:0000259" key="2">
    <source>
        <dbReference type="Pfam" id="PF25484"/>
    </source>
</evidence>
<dbReference type="EMBL" id="DS027048">
    <property type="protein sequence ID" value="EAW13414.1"/>
    <property type="molecule type" value="Genomic_DNA"/>
</dbReference>
<evidence type="ECO:0000256" key="1">
    <source>
        <dbReference type="SAM" id="SignalP"/>
    </source>
</evidence>
<dbReference type="AlphaFoldDB" id="A1C990"/>
<dbReference type="InterPro" id="IPR057229">
    <property type="entry name" value="DUF7907"/>
</dbReference>
<feature type="chain" id="PRO_5002633382" description="DUF7907 domain-containing protein" evidence="1">
    <location>
        <begin position="17"/>
        <end position="173"/>
    </location>
</feature>
<feature type="domain" description="DUF7907" evidence="2">
    <location>
        <begin position="30"/>
        <end position="172"/>
    </location>
</feature>
<proteinExistence type="predicted"/>
<gene>
    <name evidence="3" type="ORF">ACLA_054610</name>
</gene>
<accession>A1C990</accession>
<feature type="signal peptide" evidence="1">
    <location>
        <begin position="1"/>
        <end position="16"/>
    </location>
</feature>
<reference evidence="3 4" key="1">
    <citation type="journal article" date="2008" name="PLoS Genet.">
        <title>Genomic islands in the pathogenic filamentous fungus Aspergillus fumigatus.</title>
        <authorList>
            <person name="Fedorova N.D."/>
            <person name="Khaldi N."/>
            <person name="Joardar V.S."/>
            <person name="Maiti R."/>
            <person name="Amedeo P."/>
            <person name="Anderson M.J."/>
            <person name="Crabtree J."/>
            <person name="Silva J.C."/>
            <person name="Badger J.H."/>
            <person name="Albarraq A."/>
            <person name="Angiuoli S."/>
            <person name="Bussey H."/>
            <person name="Bowyer P."/>
            <person name="Cotty P.J."/>
            <person name="Dyer P.S."/>
            <person name="Egan A."/>
            <person name="Galens K."/>
            <person name="Fraser-Liggett C.M."/>
            <person name="Haas B.J."/>
            <person name="Inman J.M."/>
            <person name="Kent R."/>
            <person name="Lemieux S."/>
            <person name="Malavazi I."/>
            <person name="Orvis J."/>
            <person name="Roemer T."/>
            <person name="Ronning C.M."/>
            <person name="Sundaram J.P."/>
            <person name="Sutton G."/>
            <person name="Turner G."/>
            <person name="Venter J.C."/>
            <person name="White O.R."/>
            <person name="Whitty B.R."/>
            <person name="Youngman P."/>
            <person name="Wolfe K.H."/>
            <person name="Goldman G.H."/>
            <person name="Wortman J.R."/>
            <person name="Jiang B."/>
            <person name="Denning D.W."/>
            <person name="Nierman W.C."/>
        </authorList>
    </citation>
    <scope>NUCLEOTIDE SEQUENCE [LARGE SCALE GENOMIC DNA]</scope>
    <source>
        <strain evidence="4">ATCC 1007 / CBS 513.65 / DSM 816 / NCTC 3887 / NRRL 1</strain>
    </source>
</reference>
<organism evidence="3 4">
    <name type="scientific">Aspergillus clavatus (strain ATCC 1007 / CBS 513.65 / DSM 816 / NCTC 3887 / NRRL 1 / QM 1276 / 107)</name>
    <dbReference type="NCBI Taxonomy" id="344612"/>
    <lineage>
        <taxon>Eukaryota</taxon>
        <taxon>Fungi</taxon>
        <taxon>Dikarya</taxon>
        <taxon>Ascomycota</taxon>
        <taxon>Pezizomycotina</taxon>
        <taxon>Eurotiomycetes</taxon>
        <taxon>Eurotiomycetidae</taxon>
        <taxon>Eurotiales</taxon>
        <taxon>Aspergillaceae</taxon>
        <taxon>Aspergillus</taxon>
        <taxon>Aspergillus subgen. Fumigati</taxon>
    </lineage>
</organism>
<dbReference type="eggNOG" id="ENOG502SSN8">
    <property type="taxonomic scope" value="Eukaryota"/>
</dbReference>
<dbReference type="Proteomes" id="UP000006701">
    <property type="component" value="Unassembled WGS sequence"/>
</dbReference>
<dbReference type="VEuPathDB" id="FungiDB:ACLA_054610"/>
<evidence type="ECO:0000313" key="3">
    <source>
        <dbReference type="EMBL" id="EAW13414.1"/>
    </source>
</evidence>
<dbReference type="KEGG" id="act:ACLA_054610"/>
<evidence type="ECO:0000313" key="4">
    <source>
        <dbReference type="Proteomes" id="UP000006701"/>
    </source>
</evidence>
<dbReference type="HOGENOM" id="CLU_133908_0_0_1"/>
<dbReference type="Pfam" id="PF25484">
    <property type="entry name" value="DUF7907"/>
    <property type="match status" value="1"/>
</dbReference>
<dbReference type="STRING" id="344612.A1C990"/>
<dbReference type="OrthoDB" id="3518533at2759"/>